<dbReference type="GO" id="GO:0006629">
    <property type="term" value="P:lipid metabolic process"/>
    <property type="evidence" value="ECO:0007669"/>
    <property type="project" value="InterPro"/>
</dbReference>
<keyword evidence="3" id="KW-1185">Reference proteome</keyword>
<dbReference type="Proteomes" id="UP000186817">
    <property type="component" value="Unassembled WGS sequence"/>
</dbReference>
<dbReference type="SUPFAM" id="SSF53474">
    <property type="entry name" value="alpha/beta-Hydrolases"/>
    <property type="match status" value="1"/>
</dbReference>
<keyword evidence="2" id="KW-0808">Transferase</keyword>
<proteinExistence type="predicted"/>
<evidence type="ECO:0000313" key="2">
    <source>
        <dbReference type="EMBL" id="OLP78686.1"/>
    </source>
</evidence>
<organism evidence="2 3">
    <name type="scientific">Symbiodinium microadriaticum</name>
    <name type="common">Dinoflagellate</name>
    <name type="synonym">Zooxanthella microadriatica</name>
    <dbReference type="NCBI Taxonomy" id="2951"/>
    <lineage>
        <taxon>Eukaryota</taxon>
        <taxon>Sar</taxon>
        <taxon>Alveolata</taxon>
        <taxon>Dinophyceae</taxon>
        <taxon>Suessiales</taxon>
        <taxon>Symbiodiniaceae</taxon>
        <taxon>Symbiodinium</taxon>
    </lineage>
</organism>
<evidence type="ECO:0000256" key="1">
    <source>
        <dbReference type="SAM" id="SignalP"/>
    </source>
</evidence>
<feature type="chain" id="PRO_5012005627" evidence="1">
    <location>
        <begin position="19"/>
        <end position="867"/>
    </location>
</feature>
<gene>
    <name evidence="2" type="primary">LCAT1</name>
    <name evidence="2" type="ORF">AK812_SmicGene41119</name>
</gene>
<dbReference type="AlphaFoldDB" id="A0A1Q9C6Y9"/>
<keyword evidence="1" id="KW-0732">Signal</keyword>
<feature type="signal peptide" evidence="1">
    <location>
        <begin position="1"/>
        <end position="18"/>
    </location>
</feature>
<dbReference type="Pfam" id="PF02450">
    <property type="entry name" value="LCAT"/>
    <property type="match status" value="2"/>
</dbReference>
<dbReference type="OrthoDB" id="190846at2759"/>
<accession>A0A1Q9C6Y9</accession>
<dbReference type="GO" id="GO:0008374">
    <property type="term" value="F:O-acyltransferase activity"/>
    <property type="evidence" value="ECO:0007669"/>
    <property type="project" value="InterPro"/>
</dbReference>
<dbReference type="InterPro" id="IPR003386">
    <property type="entry name" value="LACT/PDAT_acylTrfase"/>
</dbReference>
<reference evidence="2 3" key="1">
    <citation type="submission" date="2016-02" db="EMBL/GenBank/DDBJ databases">
        <title>Genome analysis of coral dinoflagellate symbionts highlights evolutionary adaptations to a symbiotic lifestyle.</title>
        <authorList>
            <person name="Aranda M."/>
            <person name="Li Y."/>
            <person name="Liew Y.J."/>
            <person name="Baumgarten S."/>
            <person name="Simakov O."/>
            <person name="Wilson M."/>
            <person name="Piel J."/>
            <person name="Ashoor H."/>
            <person name="Bougouffa S."/>
            <person name="Bajic V.B."/>
            <person name="Ryu T."/>
            <person name="Ravasi T."/>
            <person name="Bayer T."/>
            <person name="Micklem G."/>
            <person name="Kim H."/>
            <person name="Bhak J."/>
            <person name="Lajeunesse T.C."/>
            <person name="Voolstra C.R."/>
        </authorList>
    </citation>
    <scope>NUCLEOTIDE SEQUENCE [LARGE SCALE GENOMIC DNA]</scope>
    <source>
        <strain evidence="2 3">CCMP2467</strain>
    </source>
</reference>
<dbReference type="InterPro" id="IPR029058">
    <property type="entry name" value="AB_hydrolase_fold"/>
</dbReference>
<sequence>MKILWLWLVVGGIARGYGAGNRPLILVPGLTGSALEVKERDSPMPHFWCKRTSNEWMQIWVSAVQALPWEIDCLMARMTLTYDAATDVYSNLAGVELRALGWGNGTANGKSHKDILYNYQFDTMLHHLQQQLGYELGTDVFIAPYDWRLAGDAHSKPANGVGGYYQQLQGLIEKTVQDAGLKTCLAHPSRAFTFFVPTRGAVKGDVRGDFGQLQPCAVAKTVACDHRHPAIVRPSAPEPPRLNQRSAARQAKSLLNYVSPAPRASDRTALVRAVPGSLVLVRDDEISSPARARLPCLAWRALQKELRSGGMISAYPDYMFLAVSPSTQTAGAPELHEVLTDLLAAVRGGVEVLVEASAGNGEPESSEQDAEVCRWRDAGNVVKGIGTRRSAEKKTKERTYPELRQSARCKLVVLALELGGRWSTEAATFVRLLARLRSRAAPLLPPAVPAFRPSPPAGRPCSPLRLRVPSLQDAASLLSLPRGGTANVDGEALLLSDILAESSLEAGDEAGCAFTAFPPSADIRVPDGDDRIIMQLQTPFVCPASLEARPLQSTLGSVQRHHAACLQVGVLAQQEGARVASHFTLHTSTSTYGLLSWLPGGLSWGMLQLFRAAGAHAERDVQATGERAVVLSHSLGCPTMLAFFNSYVSEDWRAQHIHGWVALSGPWMGGATQIAAYLGGWTLGLPSWLLPHDYVQRVQVNASSGVWMSPHPDAFGAAVLVETPSRNYTAADVPDMLRKIGVKAGGNQTASLFAKLQKPLAKLQHAPKNVPLQNWYSTGIRTAESLVFDSDIVEGFDKVATKTRYGDGDGLVNLLSLVQVEKVWPQSPLVSTRRFPNCSHFGILSDARVLKDLVGYLARNTSAEIFV</sequence>
<comment type="caution">
    <text evidence="2">The sequence shown here is derived from an EMBL/GenBank/DDBJ whole genome shotgun (WGS) entry which is preliminary data.</text>
</comment>
<evidence type="ECO:0000313" key="3">
    <source>
        <dbReference type="Proteomes" id="UP000186817"/>
    </source>
</evidence>
<protein>
    <submittedName>
        <fullName evidence="2">Lecithin-cholesterol acyltransferase-like 1</fullName>
    </submittedName>
</protein>
<dbReference type="EMBL" id="LSRX01001577">
    <property type="protein sequence ID" value="OLP78686.1"/>
    <property type="molecule type" value="Genomic_DNA"/>
</dbReference>
<dbReference type="Gene3D" id="3.40.50.1820">
    <property type="entry name" value="alpha/beta hydrolase"/>
    <property type="match status" value="2"/>
</dbReference>
<name>A0A1Q9C6Y9_SYMMI</name>
<keyword evidence="2" id="KW-0012">Acyltransferase</keyword>
<dbReference type="PANTHER" id="PTHR11440">
    <property type="entry name" value="LECITHIN-CHOLESTEROL ACYLTRANSFERASE-RELATED"/>
    <property type="match status" value="1"/>
</dbReference>